<feature type="compositionally biased region" description="Low complexity" evidence="1">
    <location>
        <begin position="761"/>
        <end position="776"/>
    </location>
</feature>
<feature type="transmembrane region" description="Helical" evidence="2">
    <location>
        <begin position="421"/>
        <end position="452"/>
    </location>
</feature>
<feature type="transmembrane region" description="Helical" evidence="2">
    <location>
        <begin position="379"/>
        <end position="400"/>
    </location>
</feature>
<feature type="region of interest" description="Disordered" evidence="1">
    <location>
        <begin position="732"/>
        <end position="846"/>
    </location>
</feature>
<feature type="compositionally biased region" description="Low complexity" evidence="1">
    <location>
        <begin position="830"/>
        <end position="846"/>
    </location>
</feature>
<feature type="compositionally biased region" description="Pro residues" evidence="1">
    <location>
        <begin position="751"/>
        <end position="760"/>
    </location>
</feature>
<dbReference type="Proteomes" id="UP001642484">
    <property type="component" value="Unassembled WGS sequence"/>
</dbReference>
<keyword evidence="2" id="KW-1133">Transmembrane helix</keyword>
<proteinExistence type="predicted"/>
<sequence length="846" mass="92366">MATPLLVALLQVILHYATAVNVTAADGSGEHRLLRRETTKFKLWEEMVEAATGQQITPNFLPEVRQCNYSKAEQMHLEATHRRSDTQRGLKEVKEVMADQNVPLILLGGLALGHHSFCAAMVNDMDRVVATFGSWLEEQGLEPLRSAFHKKGHVLDTKMCKDGPMTAGCKLTVFLFAAHGKLPQHLAFEIQVLSSAPPPAVARLPGRFRSCAAVCGEHCEACTLAYASWSESSKAQGRFFPCPVPLRNFVLAAWMNDTFWVPDNMETYMQAEYGTKHPQVHQSPHQSCSSQSLSPYETMVAGLPKGSEVLALQRNAEEAHLTRIAAAASHDRRLWRKSFIEDSNSKSQTPWRFAVETKHVWRWPSVRIPFLAHLTVRHFLLALGTVLSVGASYVVLKRFSMCSRPGFLLRKMLHPSDGGMYAIYMAILLAQTFSQHLANTAGLFALAATILWQLAHALWAAGVVWTQHGFAGVGLLMAKLIRSQAGGSAWLFGLLLLLSCCTAVSQWLSFISLSWLDPASYILCVQVPLLLAEVAGSLDRKFCRAHALASALVILAIMVKGLQAATDRDAMLYRGLVTVLIQVLLSSLVLLCRPVLQEVSISRELLVLAQSLQGLVLLPVICMTIGGSNSPKALLDDFSEVVSNQWLVTSIAFMLVSSILKSELPRVEAPIEELGVAGLLVKSAGLQWFLLKWGGGDAHDLQASFLGLLALAVCFAEHMASLPVPVSLEYARRGTSSPRNPSQQNDEALPAKPPKPPPVKVVPAAQPKALAKKLPASRLPPRPPWRAKVPGLRKDSDLGSEISTTAPPTPRGSVPVTILQPQPRLKVQEESSSGSDLSSEWTSDSE</sequence>
<feature type="transmembrane region" description="Helical" evidence="2">
    <location>
        <begin position="571"/>
        <end position="593"/>
    </location>
</feature>
<evidence type="ECO:0000256" key="1">
    <source>
        <dbReference type="SAM" id="MobiDB-lite"/>
    </source>
</evidence>
<feature type="transmembrane region" description="Helical" evidence="2">
    <location>
        <begin position="545"/>
        <end position="565"/>
    </location>
</feature>
<accession>A0ABP0PAW1</accession>
<evidence type="ECO:0000313" key="4">
    <source>
        <dbReference type="EMBL" id="CAK9072768.1"/>
    </source>
</evidence>
<evidence type="ECO:0000313" key="5">
    <source>
        <dbReference type="Proteomes" id="UP001642484"/>
    </source>
</evidence>
<keyword evidence="5" id="KW-1185">Reference proteome</keyword>
<feature type="transmembrane region" description="Helical" evidence="2">
    <location>
        <begin position="519"/>
        <end position="538"/>
    </location>
</feature>
<feature type="transmembrane region" description="Helical" evidence="2">
    <location>
        <begin position="490"/>
        <end position="513"/>
    </location>
</feature>
<reference evidence="4 5" key="1">
    <citation type="submission" date="2024-02" db="EMBL/GenBank/DDBJ databases">
        <authorList>
            <person name="Chen Y."/>
            <person name="Shah S."/>
            <person name="Dougan E. K."/>
            <person name="Thang M."/>
            <person name="Chan C."/>
        </authorList>
    </citation>
    <scope>NUCLEOTIDE SEQUENCE [LARGE SCALE GENOMIC DNA]</scope>
</reference>
<evidence type="ECO:0000256" key="2">
    <source>
        <dbReference type="SAM" id="Phobius"/>
    </source>
</evidence>
<organism evidence="4 5">
    <name type="scientific">Durusdinium trenchii</name>
    <dbReference type="NCBI Taxonomy" id="1381693"/>
    <lineage>
        <taxon>Eukaryota</taxon>
        <taxon>Sar</taxon>
        <taxon>Alveolata</taxon>
        <taxon>Dinophyceae</taxon>
        <taxon>Suessiales</taxon>
        <taxon>Symbiodiniaceae</taxon>
        <taxon>Durusdinium</taxon>
    </lineage>
</organism>
<name>A0ABP0PAW1_9DINO</name>
<evidence type="ECO:0000256" key="3">
    <source>
        <dbReference type="SAM" id="SignalP"/>
    </source>
</evidence>
<feature type="compositionally biased region" description="Polar residues" evidence="1">
    <location>
        <begin position="734"/>
        <end position="746"/>
    </location>
</feature>
<protein>
    <submittedName>
        <fullName evidence="4">Uncharacterized protein</fullName>
    </submittedName>
</protein>
<feature type="signal peptide" evidence="3">
    <location>
        <begin position="1"/>
        <end position="19"/>
    </location>
</feature>
<feature type="transmembrane region" description="Helical" evidence="2">
    <location>
        <begin position="605"/>
        <end position="626"/>
    </location>
</feature>
<keyword evidence="3" id="KW-0732">Signal</keyword>
<keyword evidence="2" id="KW-0472">Membrane</keyword>
<dbReference type="EMBL" id="CAXAMN010022806">
    <property type="protein sequence ID" value="CAK9072768.1"/>
    <property type="molecule type" value="Genomic_DNA"/>
</dbReference>
<gene>
    <name evidence="4" type="ORF">CCMP2556_LOCUS35806</name>
</gene>
<feature type="chain" id="PRO_5046964133" evidence="3">
    <location>
        <begin position="20"/>
        <end position="846"/>
    </location>
</feature>
<comment type="caution">
    <text evidence="4">The sequence shown here is derived from an EMBL/GenBank/DDBJ whole genome shotgun (WGS) entry which is preliminary data.</text>
</comment>
<keyword evidence="2" id="KW-0812">Transmembrane</keyword>